<feature type="transmembrane region" description="Helical" evidence="1">
    <location>
        <begin position="62"/>
        <end position="81"/>
    </location>
</feature>
<accession>A0A511D0E2</accession>
<organism evidence="2 3">
    <name type="scientific">Pseudonocardia asaccharolytica DSM 44247 = NBRC 16224</name>
    <dbReference type="NCBI Taxonomy" id="1123024"/>
    <lineage>
        <taxon>Bacteria</taxon>
        <taxon>Bacillati</taxon>
        <taxon>Actinomycetota</taxon>
        <taxon>Actinomycetes</taxon>
        <taxon>Pseudonocardiales</taxon>
        <taxon>Pseudonocardiaceae</taxon>
        <taxon>Pseudonocardia</taxon>
    </lineage>
</organism>
<reference evidence="2 3" key="1">
    <citation type="submission" date="2019-07" db="EMBL/GenBank/DDBJ databases">
        <title>Whole genome shotgun sequence of Pseudonocardia asaccharolytica NBRC 16224.</title>
        <authorList>
            <person name="Hosoyama A."/>
            <person name="Uohara A."/>
            <person name="Ohji S."/>
            <person name="Ichikawa N."/>
        </authorList>
    </citation>
    <scope>NUCLEOTIDE SEQUENCE [LARGE SCALE GENOMIC DNA]</scope>
    <source>
        <strain evidence="2 3">NBRC 16224</strain>
    </source>
</reference>
<dbReference type="Pfam" id="PF17197">
    <property type="entry name" value="DUF5134"/>
    <property type="match status" value="1"/>
</dbReference>
<comment type="caution">
    <text evidence="2">The sequence shown here is derived from an EMBL/GenBank/DDBJ whole genome shotgun (WGS) entry which is preliminary data.</text>
</comment>
<sequence length="207" mass="21544">MQLVWLDAVLTFGCLLVGLFHVARLIGRSVGSNTAAEASHAVMGFGMAAMFSPVGDPVPAPVWTGIFALSAVWFTGLALRCGFGTCDAGHHVVGSGAMLFMLFAGVHEHGGEAGPTVAAGVLGLVSVVAIVLTGYFGWYVLRCGDRVLIARRAAARRHRRGAMAEAAGPNRVAVRRSRRAGLHAPEPAALAQLAMTGAMIVMLLPMV</sequence>
<evidence type="ECO:0000313" key="3">
    <source>
        <dbReference type="Proteomes" id="UP000321328"/>
    </source>
</evidence>
<feature type="transmembrane region" description="Helical" evidence="1">
    <location>
        <begin position="88"/>
        <end position="106"/>
    </location>
</feature>
<evidence type="ECO:0000256" key="1">
    <source>
        <dbReference type="SAM" id="Phobius"/>
    </source>
</evidence>
<evidence type="ECO:0000313" key="2">
    <source>
        <dbReference type="EMBL" id="GEL18269.1"/>
    </source>
</evidence>
<dbReference type="InterPro" id="IPR033458">
    <property type="entry name" value="DUF5134"/>
</dbReference>
<name>A0A511D0E2_9PSEU</name>
<dbReference type="Proteomes" id="UP000321328">
    <property type="component" value="Unassembled WGS sequence"/>
</dbReference>
<keyword evidence="1" id="KW-0812">Transmembrane</keyword>
<evidence type="ECO:0008006" key="4">
    <source>
        <dbReference type="Google" id="ProtNLM"/>
    </source>
</evidence>
<keyword evidence="1" id="KW-1133">Transmembrane helix</keyword>
<dbReference type="AlphaFoldDB" id="A0A511D0E2"/>
<gene>
    <name evidence="2" type="ORF">PA7_21060</name>
</gene>
<dbReference type="RefSeq" id="WP_028930302.1">
    <property type="nucleotide sequence ID" value="NZ_AUII01000009.1"/>
</dbReference>
<proteinExistence type="predicted"/>
<keyword evidence="3" id="KW-1185">Reference proteome</keyword>
<protein>
    <recommendedName>
        <fullName evidence="4">DUF5134 domain-containing protein</fullName>
    </recommendedName>
</protein>
<keyword evidence="1" id="KW-0472">Membrane</keyword>
<dbReference type="OrthoDB" id="3576357at2"/>
<dbReference type="EMBL" id="BJVI01000018">
    <property type="protein sequence ID" value="GEL18269.1"/>
    <property type="molecule type" value="Genomic_DNA"/>
</dbReference>
<feature type="transmembrane region" description="Helical" evidence="1">
    <location>
        <begin position="118"/>
        <end position="141"/>
    </location>
</feature>
<dbReference type="STRING" id="1123024.GCA_000423625_02512"/>